<name>A0ACC0V7C1_9HYPO</name>
<accession>A0ACC0V7C1</accession>
<reference evidence="1" key="1">
    <citation type="submission" date="2022-10" db="EMBL/GenBank/DDBJ databases">
        <title>Complete Genome of Trichothecium roseum strain YXFP-22015, a Plant Pathogen Isolated from Citrus.</title>
        <authorList>
            <person name="Wang Y."/>
            <person name="Zhu L."/>
        </authorList>
    </citation>
    <scope>NUCLEOTIDE SEQUENCE</scope>
    <source>
        <strain evidence="1">YXFP-22015</strain>
    </source>
</reference>
<dbReference type="Proteomes" id="UP001163324">
    <property type="component" value="Chromosome 3"/>
</dbReference>
<evidence type="ECO:0000313" key="2">
    <source>
        <dbReference type="Proteomes" id="UP001163324"/>
    </source>
</evidence>
<organism evidence="1 2">
    <name type="scientific">Trichothecium roseum</name>
    <dbReference type="NCBI Taxonomy" id="47278"/>
    <lineage>
        <taxon>Eukaryota</taxon>
        <taxon>Fungi</taxon>
        <taxon>Dikarya</taxon>
        <taxon>Ascomycota</taxon>
        <taxon>Pezizomycotina</taxon>
        <taxon>Sordariomycetes</taxon>
        <taxon>Hypocreomycetidae</taxon>
        <taxon>Hypocreales</taxon>
        <taxon>Hypocreales incertae sedis</taxon>
        <taxon>Trichothecium</taxon>
    </lineage>
</organism>
<dbReference type="EMBL" id="CM047942">
    <property type="protein sequence ID" value="KAI9901821.1"/>
    <property type="molecule type" value="Genomic_DNA"/>
</dbReference>
<gene>
    <name evidence="1" type="ORF">N3K66_003638</name>
</gene>
<proteinExistence type="predicted"/>
<comment type="caution">
    <text evidence="1">The sequence shown here is derived from an EMBL/GenBank/DDBJ whole genome shotgun (WGS) entry which is preliminary data.</text>
</comment>
<protein>
    <submittedName>
        <fullName evidence="1">Uncharacterized protein</fullName>
    </submittedName>
</protein>
<sequence>MASGRDIVPSLDTVRDIVAAPAKSPSARKPTLVPVYRQISSDLITPSAAYLKVSRHVVSSSYSFLFESAATEQLGRYSFVGAGPRKVLTTGPGYGEEGDPLAPLEAELGRHVVAHVPGLKLPPLTGGAIGYVGYDCVRYFEPKTARPMDDVLRIPESLFMLFDTILAFDRFYGVIKVISYVHVPEAGQDRTVDEAYAEACRTIDELVDVLDSPDVPLPEQGPIELGKEYTSNVGRAGYEAHVTRLKEHIVKGDIIQAVPSQRFARPTSLHPFNIYRHLRTVNPSPYLFYVDCKDFQIVGASPELLVKSEDGRVITHPIAGTVKRGRTPEEDVRLADELRASLKDRAEHVMLVDLARNDVNRVADPRTVRVDRLMVVEKFSHVQHLVSQVSGVLRPGQTRFDAFRSIFPAGTVSGAPKVRAMELIAELEREKRGVYAGAVGYFGYGGLGEDGEPVEGAMDTCIALRTMMVKDGVAYLQAGGGIVYDSVEYDEWMETINKLGANMSCITSAEELYYNQQQKASR</sequence>
<evidence type="ECO:0000313" key="1">
    <source>
        <dbReference type="EMBL" id="KAI9901821.1"/>
    </source>
</evidence>
<keyword evidence="2" id="KW-1185">Reference proteome</keyword>